<dbReference type="Pfam" id="PF08213">
    <property type="entry name" value="COX24_C"/>
    <property type="match status" value="1"/>
</dbReference>
<dbReference type="Proteomes" id="UP000000305">
    <property type="component" value="Unassembled WGS sequence"/>
</dbReference>
<dbReference type="AlphaFoldDB" id="E9FYI7"/>
<dbReference type="InParanoid" id="E9FYI7"/>
<name>E9FYI7_DAPPU</name>
<sequence length="214" mass="24909">MMLRNFFSVGRFVSNSHRLPISSVLPARYLSMQQSGPTNMNNPMPISLLIPILPKVSPSIYEKSGGNSILDWKMPQHLPTSAILPVIKEDISLPTTSPDMPQLEKQAARMIVIRRRKMKKHKLKKLRKVRKFEYRRMALKRKTKKEREFQMRLSAQVAQAEQFDAKSYVEGIIRIAKEDLTVKRKPHPTHKKNPCLHDDDGKRIMLNQHMYGRK</sequence>
<dbReference type="OrthoDB" id="6358970at2759"/>
<dbReference type="KEGG" id="dpx:DAPPUDRAFT_306398"/>
<accession>E9FYI7</accession>
<dbReference type="SMART" id="SM01155">
    <property type="entry name" value="DUF1713"/>
    <property type="match status" value="1"/>
</dbReference>
<reference evidence="2 3" key="1">
    <citation type="journal article" date="2011" name="Science">
        <title>The ecoresponsive genome of Daphnia pulex.</title>
        <authorList>
            <person name="Colbourne J.K."/>
            <person name="Pfrender M.E."/>
            <person name="Gilbert D."/>
            <person name="Thomas W.K."/>
            <person name="Tucker A."/>
            <person name="Oakley T.H."/>
            <person name="Tokishita S."/>
            <person name="Aerts A."/>
            <person name="Arnold G.J."/>
            <person name="Basu M.K."/>
            <person name="Bauer D.J."/>
            <person name="Caceres C.E."/>
            <person name="Carmel L."/>
            <person name="Casola C."/>
            <person name="Choi J.H."/>
            <person name="Detter J.C."/>
            <person name="Dong Q."/>
            <person name="Dusheyko S."/>
            <person name="Eads B.D."/>
            <person name="Frohlich T."/>
            <person name="Geiler-Samerotte K.A."/>
            <person name="Gerlach D."/>
            <person name="Hatcher P."/>
            <person name="Jogdeo S."/>
            <person name="Krijgsveld J."/>
            <person name="Kriventseva E.V."/>
            <person name="Kultz D."/>
            <person name="Laforsch C."/>
            <person name="Lindquist E."/>
            <person name="Lopez J."/>
            <person name="Manak J.R."/>
            <person name="Muller J."/>
            <person name="Pangilinan J."/>
            <person name="Patwardhan R.P."/>
            <person name="Pitluck S."/>
            <person name="Pritham E.J."/>
            <person name="Rechtsteiner A."/>
            <person name="Rho M."/>
            <person name="Rogozin I.B."/>
            <person name="Sakarya O."/>
            <person name="Salamov A."/>
            <person name="Schaack S."/>
            <person name="Shapiro H."/>
            <person name="Shiga Y."/>
            <person name="Skalitzky C."/>
            <person name="Smith Z."/>
            <person name="Souvorov A."/>
            <person name="Sung W."/>
            <person name="Tang Z."/>
            <person name="Tsuchiya D."/>
            <person name="Tu H."/>
            <person name="Vos H."/>
            <person name="Wang M."/>
            <person name="Wolf Y.I."/>
            <person name="Yamagata H."/>
            <person name="Yamada T."/>
            <person name="Ye Y."/>
            <person name="Shaw J.R."/>
            <person name="Andrews J."/>
            <person name="Crease T.J."/>
            <person name="Tang H."/>
            <person name="Lucas S.M."/>
            <person name="Robertson H.M."/>
            <person name="Bork P."/>
            <person name="Koonin E.V."/>
            <person name="Zdobnov E.M."/>
            <person name="Grigoriev I.V."/>
            <person name="Lynch M."/>
            <person name="Boore J.L."/>
        </authorList>
    </citation>
    <scope>NUCLEOTIDE SEQUENCE [LARGE SCALE GENOMIC DNA]</scope>
</reference>
<keyword evidence="3" id="KW-1185">Reference proteome</keyword>
<dbReference type="eggNOG" id="ENOG502SFGU">
    <property type="taxonomic scope" value="Eukaryota"/>
</dbReference>
<organism evidence="2 3">
    <name type="scientific">Daphnia pulex</name>
    <name type="common">Water flea</name>
    <dbReference type="NCBI Taxonomy" id="6669"/>
    <lineage>
        <taxon>Eukaryota</taxon>
        <taxon>Metazoa</taxon>
        <taxon>Ecdysozoa</taxon>
        <taxon>Arthropoda</taxon>
        <taxon>Crustacea</taxon>
        <taxon>Branchiopoda</taxon>
        <taxon>Diplostraca</taxon>
        <taxon>Cladocera</taxon>
        <taxon>Anomopoda</taxon>
        <taxon>Daphniidae</taxon>
        <taxon>Daphnia</taxon>
    </lineage>
</organism>
<evidence type="ECO:0000313" key="3">
    <source>
        <dbReference type="Proteomes" id="UP000000305"/>
    </source>
</evidence>
<dbReference type="STRING" id="6669.E9FYI7"/>
<dbReference type="EMBL" id="GL732527">
    <property type="protein sequence ID" value="EFX87535.1"/>
    <property type="molecule type" value="Genomic_DNA"/>
</dbReference>
<dbReference type="InterPro" id="IPR013177">
    <property type="entry name" value="Ribosomal_mS38_C"/>
</dbReference>
<feature type="domain" description="Ribosomal protein mS38 C-terminal" evidence="1">
    <location>
        <begin position="106"/>
        <end position="140"/>
    </location>
</feature>
<gene>
    <name evidence="2" type="ORF">DAPPUDRAFT_306398</name>
</gene>
<dbReference type="HOGENOM" id="CLU_1290134_0_0_1"/>
<protein>
    <recommendedName>
        <fullName evidence="1">Ribosomal protein mS38 C-terminal domain-containing protein</fullName>
    </recommendedName>
</protein>
<evidence type="ECO:0000259" key="1">
    <source>
        <dbReference type="SMART" id="SM01155"/>
    </source>
</evidence>
<proteinExistence type="predicted"/>
<evidence type="ECO:0000313" key="2">
    <source>
        <dbReference type="EMBL" id="EFX87535.1"/>
    </source>
</evidence>